<protein>
    <submittedName>
        <fullName evidence="1">Uncharacterized protein</fullName>
    </submittedName>
</protein>
<sequence>MDTSASLIFANSHNSSSLAEVHSTHLFLRLMKIERSSKNGFERLIFNTHAFSDINLITKLLNRYQLTSTSIPKKENIIELGNVSEGALRRLGYGRLTGKRLIRETQHGVFICSGLYPHHQVIIAQENRDYDKKLIGLASIESKGCDRLLMFKSFRCSIHDSFNKLLDRLNHSTSGLDCRSICPLRLPLMNSNPQSHSHLNHQEIWGTLKILDLRNLASPSSFSLSSMYTSFSSFLCLRSSWHSGLTITRKGINKRTLGRQVEDFLISPIYEWINQTTSHDDGNTDSNRKRISTQNGGPSLDVKSLVHCSIKILRDLCIEIFNQAKAAFQAALYDYNVSEQKRTFTIRVRLTQDRKPTRQSARGTVMNYGSRLGTALNEQSTESVSFNINEPLVP</sequence>
<gene>
    <name evidence="1" type="ORF">MJO28_016416</name>
</gene>
<reference evidence="2" key="2">
    <citation type="journal article" date="2018" name="Mol. Plant Microbe Interact.">
        <title>Genome sequence resources for the wheat stripe rust pathogen (Puccinia striiformis f. sp. tritici) and the barley stripe rust pathogen (Puccinia striiformis f. sp. hordei).</title>
        <authorList>
            <person name="Xia C."/>
            <person name="Wang M."/>
            <person name="Yin C."/>
            <person name="Cornejo O.E."/>
            <person name="Hulbert S.H."/>
            <person name="Chen X."/>
        </authorList>
    </citation>
    <scope>NUCLEOTIDE SEQUENCE [LARGE SCALE GENOMIC DNA]</scope>
    <source>
        <strain evidence="2">93-210</strain>
    </source>
</reference>
<evidence type="ECO:0000313" key="1">
    <source>
        <dbReference type="EMBL" id="KAI7935545.1"/>
    </source>
</evidence>
<evidence type="ECO:0000313" key="2">
    <source>
        <dbReference type="Proteomes" id="UP001060170"/>
    </source>
</evidence>
<organism evidence="1 2">
    <name type="scientific">Puccinia striiformis f. sp. tritici</name>
    <dbReference type="NCBI Taxonomy" id="168172"/>
    <lineage>
        <taxon>Eukaryota</taxon>
        <taxon>Fungi</taxon>
        <taxon>Dikarya</taxon>
        <taxon>Basidiomycota</taxon>
        <taxon>Pucciniomycotina</taxon>
        <taxon>Pucciniomycetes</taxon>
        <taxon>Pucciniales</taxon>
        <taxon>Pucciniaceae</taxon>
        <taxon>Puccinia</taxon>
    </lineage>
</organism>
<reference evidence="1 2" key="3">
    <citation type="journal article" date="2022" name="Microbiol. Spectr.">
        <title>Folding features and dynamics of 3D genome architecture in plant fungal pathogens.</title>
        <authorList>
            <person name="Xia C."/>
        </authorList>
    </citation>
    <scope>NUCLEOTIDE SEQUENCE [LARGE SCALE GENOMIC DNA]</scope>
    <source>
        <strain evidence="1 2">93-210</strain>
    </source>
</reference>
<keyword evidence="2" id="KW-1185">Reference proteome</keyword>
<proteinExistence type="predicted"/>
<name>A0ACC0DN75_9BASI</name>
<comment type="caution">
    <text evidence="1">The sequence shown here is derived from an EMBL/GenBank/DDBJ whole genome shotgun (WGS) entry which is preliminary data.</text>
</comment>
<dbReference type="EMBL" id="CM045882">
    <property type="protein sequence ID" value="KAI7935545.1"/>
    <property type="molecule type" value="Genomic_DNA"/>
</dbReference>
<dbReference type="Proteomes" id="UP001060170">
    <property type="component" value="Chromosome 18"/>
</dbReference>
<reference evidence="2" key="1">
    <citation type="journal article" date="2018" name="BMC Genomics">
        <title>Genomic insights into host adaptation between the wheat stripe rust pathogen (Puccinia striiformis f. sp. tritici) and the barley stripe rust pathogen (Puccinia striiformis f. sp. hordei).</title>
        <authorList>
            <person name="Xia C."/>
            <person name="Wang M."/>
            <person name="Yin C."/>
            <person name="Cornejo O.E."/>
            <person name="Hulbert S.H."/>
            <person name="Chen X."/>
        </authorList>
    </citation>
    <scope>NUCLEOTIDE SEQUENCE [LARGE SCALE GENOMIC DNA]</scope>
    <source>
        <strain evidence="2">93-210</strain>
    </source>
</reference>
<accession>A0ACC0DN75</accession>